<dbReference type="PANTHER" id="PTHR23259">
    <property type="entry name" value="RIDDLE"/>
    <property type="match status" value="1"/>
</dbReference>
<dbReference type="PhylomeDB" id="A0A1B0GB04"/>
<dbReference type="InterPro" id="IPR036084">
    <property type="entry name" value="Ser_inhib-like_sf"/>
</dbReference>
<feature type="chain" id="PRO_5008408080" description="TIL domain-containing protein" evidence="3">
    <location>
        <begin position="26"/>
        <end position="111"/>
    </location>
</feature>
<dbReference type="EMBL" id="CCAG010004364">
    <property type="status" value="NOT_ANNOTATED_CDS"/>
    <property type="molecule type" value="Genomic_DNA"/>
</dbReference>
<feature type="domain" description="TIL" evidence="4">
    <location>
        <begin position="32"/>
        <end position="83"/>
    </location>
</feature>
<keyword evidence="3" id="KW-0732">Signal</keyword>
<dbReference type="CDD" id="cd19941">
    <property type="entry name" value="TIL"/>
    <property type="match status" value="1"/>
</dbReference>
<dbReference type="InterPro" id="IPR002919">
    <property type="entry name" value="TIL_dom"/>
</dbReference>
<dbReference type="EnsemblMetazoa" id="GMOY010488-RA">
    <property type="protein sequence ID" value="GMOY010488-PA"/>
    <property type="gene ID" value="GMOY010488"/>
</dbReference>
<evidence type="ECO:0000256" key="3">
    <source>
        <dbReference type="SAM" id="SignalP"/>
    </source>
</evidence>
<evidence type="ECO:0000259" key="4">
    <source>
        <dbReference type="Pfam" id="PF01826"/>
    </source>
</evidence>
<dbReference type="Gene3D" id="2.10.25.10">
    <property type="entry name" value="Laminin"/>
    <property type="match status" value="1"/>
</dbReference>
<dbReference type="STRING" id="37546.A0A1B0GB04"/>
<organism evidence="5 6">
    <name type="scientific">Glossina morsitans morsitans</name>
    <name type="common">Savannah tsetse fly</name>
    <dbReference type="NCBI Taxonomy" id="37546"/>
    <lineage>
        <taxon>Eukaryota</taxon>
        <taxon>Metazoa</taxon>
        <taxon>Ecdysozoa</taxon>
        <taxon>Arthropoda</taxon>
        <taxon>Hexapoda</taxon>
        <taxon>Insecta</taxon>
        <taxon>Pterygota</taxon>
        <taxon>Neoptera</taxon>
        <taxon>Endopterygota</taxon>
        <taxon>Diptera</taxon>
        <taxon>Brachycera</taxon>
        <taxon>Muscomorpha</taxon>
        <taxon>Hippoboscoidea</taxon>
        <taxon>Glossinidae</taxon>
        <taxon>Glossina</taxon>
    </lineage>
</organism>
<dbReference type="SUPFAM" id="SSF57567">
    <property type="entry name" value="Serine protease inhibitors"/>
    <property type="match status" value="1"/>
</dbReference>
<dbReference type="EMBL" id="CCAG010004365">
    <property type="status" value="NOT_ANNOTATED_CDS"/>
    <property type="molecule type" value="Genomic_DNA"/>
</dbReference>
<evidence type="ECO:0000256" key="2">
    <source>
        <dbReference type="ARBA" id="ARBA00023157"/>
    </source>
</evidence>
<dbReference type="AlphaFoldDB" id="A0A1B0GB04"/>
<sequence>MFNKLLKIFLILSVIICILDPSVEAQARGRRCGRNEQFTRCGSACEPACNQPANIGCTARCITNVCQCRRGFLRNSAGRCVAPRGSISIYSGNFAVALTAHKPFPIDNEYY</sequence>
<keyword evidence="6" id="KW-1185">Reference proteome</keyword>
<dbReference type="Proteomes" id="UP000092444">
    <property type="component" value="Unassembled WGS sequence"/>
</dbReference>
<feature type="signal peptide" evidence="3">
    <location>
        <begin position="1"/>
        <end position="25"/>
    </location>
</feature>
<evidence type="ECO:0000256" key="1">
    <source>
        <dbReference type="ARBA" id="ARBA00022690"/>
    </source>
</evidence>
<keyword evidence="2" id="KW-1015">Disulfide bond</keyword>
<proteinExistence type="predicted"/>
<evidence type="ECO:0000313" key="5">
    <source>
        <dbReference type="EnsemblMetazoa" id="GMOY010488-PA"/>
    </source>
</evidence>
<keyword evidence="1" id="KW-0646">Protease inhibitor</keyword>
<name>A0A1B0GB04_GLOMM</name>
<dbReference type="PANTHER" id="PTHR23259:SF70">
    <property type="entry name" value="ACCESSORY GLAND PROTEIN ACP62F-RELATED"/>
    <property type="match status" value="1"/>
</dbReference>
<dbReference type="Pfam" id="PF01826">
    <property type="entry name" value="TIL"/>
    <property type="match status" value="1"/>
</dbReference>
<dbReference type="InterPro" id="IPR051368">
    <property type="entry name" value="SerProtInhib-TIL_Domain"/>
</dbReference>
<evidence type="ECO:0000313" key="6">
    <source>
        <dbReference type="Proteomes" id="UP000092444"/>
    </source>
</evidence>
<protein>
    <recommendedName>
        <fullName evidence="4">TIL domain-containing protein</fullName>
    </recommendedName>
</protein>
<accession>A0A1B0GB04</accession>
<reference evidence="5" key="1">
    <citation type="submission" date="2020-05" db="UniProtKB">
        <authorList>
            <consortium name="EnsemblMetazoa"/>
        </authorList>
    </citation>
    <scope>IDENTIFICATION</scope>
    <source>
        <strain evidence="5">Yale</strain>
    </source>
</reference>
<dbReference type="VEuPathDB" id="VectorBase:GMOY010488"/>
<dbReference type="GO" id="GO:0030414">
    <property type="term" value="F:peptidase inhibitor activity"/>
    <property type="evidence" value="ECO:0007669"/>
    <property type="project" value="UniProtKB-KW"/>
</dbReference>